<comment type="caution">
    <text evidence="11">The sequence shown here is derived from an EMBL/GenBank/DDBJ whole genome shotgun (WGS) entry which is preliminary data.</text>
</comment>
<evidence type="ECO:0000313" key="11">
    <source>
        <dbReference type="EMBL" id="KAF6752036.1"/>
    </source>
</evidence>
<dbReference type="InterPro" id="IPR029058">
    <property type="entry name" value="AB_hydrolase_fold"/>
</dbReference>
<comment type="subcellular location">
    <subcellularLocation>
        <location evidence="1">Secreted</location>
    </subcellularLocation>
</comment>
<dbReference type="EC" id="3.1.1.117" evidence="9"/>
<accession>A0A8H6HSN5</accession>
<evidence type="ECO:0000256" key="9">
    <source>
        <dbReference type="ARBA" id="ARBA00026105"/>
    </source>
</evidence>
<gene>
    <name evidence="11" type="ORF">DFP72DRAFT_1047411</name>
</gene>
<comment type="similarity">
    <text evidence="2">Belongs to the carbohydrate esterase 15 (CE15) family.</text>
</comment>
<dbReference type="OrthoDB" id="3781271at2759"/>
<name>A0A8H6HSN5_9AGAR</name>
<evidence type="ECO:0000256" key="8">
    <source>
        <dbReference type="ARBA" id="ARBA00024511"/>
    </source>
</evidence>
<evidence type="ECO:0000256" key="1">
    <source>
        <dbReference type="ARBA" id="ARBA00004613"/>
    </source>
</evidence>
<dbReference type="Gene3D" id="3.40.50.1820">
    <property type="entry name" value="alpha/beta hydrolase"/>
    <property type="match status" value="2"/>
</dbReference>
<keyword evidence="3" id="KW-0719">Serine esterase</keyword>
<evidence type="ECO:0000256" key="7">
    <source>
        <dbReference type="ARBA" id="ARBA00023185"/>
    </source>
</evidence>
<protein>
    <recommendedName>
        <fullName evidence="9">(4-O-methyl)-D-glucuronate--lignin esterase</fullName>
        <ecNumber evidence="9">3.1.1.117</ecNumber>
    </recommendedName>
</protein>
<evidence type="ECO:0000256" key="2">
    <source>
        <dbReference type="ARBA" id="ARBA00010092"/>
    </source>
</evidence>
<dbReference type="Pfam" id="PF22244">
    <property type="entry name" value="GCE_fung"/>
    <property type="match status" value="1"/>
</dbReference>
<dbReference type="Proteomes" id="UP000521943">
    <property type="component" value="Unassembled WGS sequence"/>
</dbReference>
<dbReference type="GO" id="GO:0052689">
    <property type="term" value="F:carboxylic ester hydrolase activity"/>
    <property type="evidence" value="ECO:0007669"/>
    <property type="project" value="UniProtKB-KW"/>
</dbReference>
<evidence type="ECO:0000256" key="4">
    <source>
        <dbReference type="ARBA" id="ARBA00022525"/>
    </source>
</evidence>
<evidence type="ECO:0000256" key="6">
    <source>
        <dbReference type="ARBA" id="ARBA00022801"/>
    </source>
</evidence>
<feature type="domain" description="4-O-methyl-glucuronoyl methylesterase-like" evidence="10">
    <location>
        <begin position="200"/>
        <end position="301"/>
    </location>
</feature>
<evidence type="ECO:0000256" key="3">
    <source>
        <dbReference type="ARBA" id="ARBA00022487"/>
    </source>
</evidence>
<comment type="catalytic activity">
    <reaction evidence="8">
        <text>a 4-O-methyl-alpha-D-glucuronosyl ester derivative + H2O = 4-O-methyl-alpha-D-glucuronate derivative + an alcohol + H(+)</text>
        <dbReference type="Rhea" id="RHEA:67452"/>
        <dbReference type="ChEBI" id="CHEBI:15377"/>
        <dbReference type="ChEBI" id="CHEBI:15378"/>
        <dbReference type="ChEBI" id="CHEBI:30879"/>
        <dbReference type="ChEBI" id="CHEBI:171667"/>
        <dbReference type="ChEBI" id="CHEBI:171668"/>
        <dbReference type="EC" id="3.1.1.117"/>
    </reaction>
    <physiologicalReaction direction="left-to-right" evidence="8">
        <dbReference type="Rhea" id="RHEA:67453"/>
    </physiologicalReaction>
</comment>
<keyword evidence="6" id="KW-0378">Hydrolase</keyword>
<dbReference type="GO" id="GO:0046274">
    <property type="term" value="P:lignin catabolic process"/>
    <property type="evidence" value="ECO:0007669"/>
    <property type="project" value="UniProtKB-KW"/>
</dbReference>
<keyword evidence="5" id="KW-0732">Signal</keyword>
<dbReference type="EMBL" id="JACGCI010000046">
    <property type="protein sequence ID" value="KAF6752036.1"/>
    <property type="molecule type" value="Genomic_DNA"/>
</dbReference>
<keyword evidence="12" id="KW-1185">Reference proteome</keyword>
<proteinExistence type="inferred from homology"/>
<evidence type="ECO:0000256" key="5">
    <source>
        <dbReference type="ARBA" id="ARBA00022729"/>
    </source>
</evidence>
<keyword evidence="4" id="KW-0964">Secreted</keyword>
<keyword evidence="7" id="KW-0439">Lignin degradation</keyword>
<dbReference type="InterPro" id="IPR054579">
    <property type="entry name" value="GCE-like_dom"/>
</dbReference>
<organism evidence="11 12">
    <name type="scientific">Ephemerocybe angulata</name>
    <dbReference type="NCBI Taxonomy" id="980116"/>
    <lineage>
        <taxon>Eukaryota</taxon>
        <taxon>Fungi</taxon>
        <taxon>Dikarya</taxon>
        <taxon>Basidiomycota</taxon>
        <taxon>Agaricomycotina</taxon>
        <taxon>Agaricomycetes</taxon>
        <taxon>Agaricomycetidae</taxon>
        <taxon>Agaricales</taxon>
        <taxon>Agaricineae</taxon>
        <taxon>Psathyrellaceae</taxon>
        <taxon>Ephemerocybe</taxon>
    </lineage>
</organism>
<evidence type="ECO:0000313" key="12">
    <source>
        <dbReference type="Proteomes" id="UP000521943"/>
    </source>
</evidence>
<dbReference type="GO" id="GO:0005576">
    <property type="term" value="C:extracellular region"/>
    <property type="evidence" value="ECO:0007669"/>
    <property type="project" value="UniProtKB-SubCell"/>
</dbReference>
<sequence>MQKLESFKVSHAQLVSRSTSIAFAVVIQSLIVSGGSLDRGRLQELRFILGLAIESSDFSVKSTYIFKVFVSSSSVTAIPLVEDQTIPTAKLSALIIAFRLTMPRRFASRRFSHPLSKLFRCLALGTIPKNLKILTSTEWMKAGELPDPFTFFGGTKVTTKTDWTCRREEINKHFQRLELGTLPPKPASVTGSLSGNTLTVNVTHEGKSISFTASVSRPSGTGPFPAIIALGGASIPIPSGVATITFNNDDIAQQSNTRSRAKGKFYTIYGSGHSPAATTAWAWGVGRIIDVLETIQNSPINESGAGGAACWRISDAMKKGNIDVQTAAQTVGENVSRLSPTFNQYVNRIPDLPIDHHLLAAMSVVGYMKTGTKVFQALGIADRMGVSQVGGHNHCQFPSSQTGDVTAFVDKFLKGNANANTNIVRTDKANNAGFVEATWVNWATLTPT</sequence>
<evidence type="ECO:0000259" key="10">
    <source>
        <dbReference type="Pfam" id="PF22244"/>
    </source>
</evidence>
<reference evidence="11 12" key="1">
    <citation type="submission" date="2020-07" db="EMBL/GenBank/DDBJ databases">
        <title>Comparative genomics of pyrophilous fungi reveals a link between fire events and developmental genes.</title>
        <authorList>
            <consortium name="DOE Joint Genome Institute"/>
            <person name="Steindorff A.S."/>
            <person name="Carver A."/>
            <person name="Calhoun S."/>
            <person name="Stillman K."/>
            <person name="Liu H."/>
            <person name="Lipzen A."/>
            <person name="Pangilinan J."/>
            <person name="Labutti K."/>
            <person name="Bruns T.D."/>
            <person name="Grigoriev I.V."/>
        </authorList>
    </citation>
    <scope>NUCLEOTIDE SEQUENCE [LARGE SCALE GENOMIC DNA]</scope>
    <source>
        <strain evidence="11 12">CBS 144469</strain>
    </source>
</reference>
<dbReference type="AlphaFoldDB" id="A0A8H6HSN5"/>